<dbReference type="AlphaFoldDB" id="A0A1F6CTA5"/>
<evidence type="ECO:0000256" key="9">
    <source>
        <dbReference type="PIRNR" id="PIRNR000804"/>
    </source>
</evidence>
<evidence type="ECO:0000256" key="4">
    <source>
        <dbReference type="ARBA" id="ARBA00022679"/>
    </source>
</evidence>
<keyword evidence="3 9" id="KW-0963">Cytoplasm</keyword>
<evidence type="ECO:0000259" key="10">
    <source>
        <dbReference type="Pfam" id="PF00712"/>
    </source>
</evidence>
<evidence type="ECO:0000259" key="11">
    <source>
        <dbReference type="Pfam" id="PF02767"/>
    </source>
</evidence>
<dbReference type="CDD" id="cd00140">
    <property type="entry name" value="beta_clamp"/>
    <property type="match status" value="1"/>
</dbReference>
<dbReference type="InterPro" id="IPR022635">
    <property type="entry name" value="DNA_polIII_beta_C"/>
</dbReference>
<keyword evidence="7 9" id="KW-0239">DNA-directed DNA polymerase</keyword>
<evidence type="ECO:0000256" key="5">
    <source>
        <dbReference type="ARBA" id="ARBA00022695"/>
    </source>
</evidence>
<reference evidence="13 14" key="1">
    <citation type="journal article" date="2016" name="Nat. Commun.">
        <title>Thousands of microbial genomes shed light on interconnected biogeochemical processes in an aquifer system.</title>
        <authorList>
            <person name="Anantharaman K."/>
            <person name="Brown C.T."/>
            <person name="Hug L.A."/>
            <person name="Sharon I."/>
            <person name="Castelle C.J."/>
            <person name="Probst A.J."/>
            <person name="Thomas B.C."/>
            <person name="Singh A."/>
            <person name="Wilkins M.J."/>
            <person name="Karaoz U."/>
            <person name="Brodie E.L."/>
            <person name="Williams K.H."/>
            <person name="Hubbard S.S."/>
            <person name="Banfield J.F."/>
        </authorList>
    </citation>
    <scope>NUCLEOTIDE SEQUENCE [LARGE SCALE GENOMIC DNA]</scope>
</reference>
<keyword evidence="8" id="KW-0238">DNA-binding</keyword>
<dbReference type="InterPro" id="IPR022634">
    <property type="entry name" value="DNA_polIII_beta_N"/>
</dbReference>
<dbReference type="SUPFAM" id="SSF55979">
    <property type="entry name" value="DNA clamp"/>
    <property type="match status" value="3"/>
</dbReference>
<sequence length="365" mass="39559">MKVTTTKEKILNAVLLAERITGKKESLPVLSCVLLEVGGDLLVRATNLEAGIEIHVPCEIEDKGVVAVSAVVLSQTLRSISGEKITLKTEEGNLVIESRGTKTLIKSIPSEEFPKLGEADEKNGVSVSRPELMRGIQSVSYAASPSMIRPELGSVYVSIKPGAIVCVATDSFRLAEKKISDVTGKQSTELLIPLKHALELSHVLERVEDDEIRLSADDSQMCVAAGGVRYISRVVDGTFPNYKEIMPKTFSTEATILKNDFAEMLRKARVFSGNDQHVGLHVYPKRKIFSATARSAEVGEMSDLIETAVSGEDLDINFHIGYLADCLPTIESDSIILGFAGAGKPLVVRGVSDPSFTYLVMPLNR</sequence>
<dbReference type="InterPro" id="IPR001001">
    <property type="entry name" value="DNA_polIII_beta"/>
</dbReference>
<dbReference type="GO" id="GO:0003887">
    <property type="term" value="F:DNA-directed DNA polymerase activity"/>
    <property type="evidence" value="ECO:0007669"/>
    <property type="project" value="UniProtKB-UniRule"/>
</dbReference>
<evidence type="ECO:0000256" key="3">
    <source>
        <dbReference type="ARBA" id="ARBA00022490"/>
    </source>
</evidence>
<comment type="similarity">
    <text evidence="2 9">Belongs to the beta sliding clamp family.</text>
</comment>
<dbReference type="Gene3D" id="3.70.10.10">
    <property type="match status" value="1"/>
</dbReference>
<evidence type="ECO:0000313" key="13">
    <source>
        <dbReference type="EMBL" id="OGG52408.1"/>
    </source>
</evidence>
<comment type="caution">
    <text evidence="13">The sequence shown here is derived from an EMBL/GenBank/DDBJ whole genome shotgun (WGS) entry which is preliminary data.</text>
</comment>
<keyword evidence="6 9" id="KW-0235">DNA replication</keyword>
<dbReference type="PANTHER" id="PTHR30478:SF0">
    <property type="entry name" value="BETA SLIDING CLAMP"/>
    <property type="match status" value="1"/>
</dbReference>
<comment type="function">
    <text evidence="9">Confers DNA tethering and processivity to DNA polymerases and other proteins. Acts as a clamp, forming a ring around DNA (a reaction catalyzed by the clamp-loading complex) which diffuses in an ATP-independent manner freely and bidirectionally along dsDNA. Initially characterized for its ability to contact the catalytic subunit of DNA polymerase III (Pol III), a complex, multichain enzyme responsible for most of the replicative synthesis in bacteria; Pol III exhibits 3'-5' exonuclease proofreading activity. The beta chain is required for initiation of replication as well as for processivity of DNA replication.</text>
</comment>
<dbReference type="NCBIfam" id="TIGR00663">
    <property type="entry name" value="dnan"/>
    <property type="match status" value="1"/>
</dbReference>
<dbReference type="GO" id="GO:0006271">
    <property type="term" value="P:DNA strand elongation involved in DNA replication"/>
    <property type="evidence" value="ECO:0007669"/>
    <property type="project" value="TreeGrafter"/>
</dbReference>
<evidence type="ECO:0000256" key="8">
    <source>
        <dbReference type="ARBA" id="ARBA00023125"/>
    </source>
</evidence>
<comment type="subcellular location">
    <subcellularLocation>
        <location evidence="1 9">Cytoplasm</location>
    </subcellularLocation>
</comment>
<evidence type="ECO:0000256" key="1">
    <source>
        <dbReference type="ARBA" id="ARBA00004496"/>
    </source>
</evidence>
<dbReference type="EMBL" id="MFKT01000029">
    <property type="protein sequence ID" value="OGG52408.1"/>
    <property type="molecule type" value="Genomic_DNA"/>
</dbReference>
<dbReference type="GO" id="GO:0005737">
    <property type="term" value="C:cytoplasm"/>
    <property type="evidence" value="ECO:0007669"/>
    <property type="project" value="UniProtKB-SubCell"/>
</dbReference>
<name>A0A1F6CTA5_9BACT</name>
<dbReference type="Proteomes" id="UP000176863">
    <property type="component" value="Unassembled WGS sequence"/>
</dbReference>
<dbReference type="Pfam" id="PF02767">
    <property type="entry name" value="DNA_pol3_beta_2"/>
    <property type="match status" value="1"/>
</dbReference>
<feature type="domain" description="DNA polymerase III beta sliding clamp C-terminal" evidence="12">
    <location>
        <begin position="243"/>
        <end position="363"/>
    </location>
</feature>
<comment type="subunit">
    <text evidence="9">Forms a ring-shaped head-to-tail homodimer around DNA.</text>
</comment>
<feature type="domain" description="DNA polymerase III beta sliding clamp central" evidence="11">
    <location>
        <begin position="129"/>
        <end position="241"/>
    </location>
</feature>
<evidence type="ECO:0000259" key="12">
    <source>
        <dbReference type="Pfam" id="PF02768"/>
    </source>
</evidence>
<dbReference type="PIRSF" id="PIRSF000804">
    <property type="entry name" value="DNA_pol_III_b"/>
    <property type="match status" value="1"/>
</dbReference>
<protein>
    <recommendedName>
        <fullName evidence="9">Beta sliding clamp</fullName>
    </recommendedName>
</protein>
<dbReference type="STRING" id="1798480.A2851_05175"/>
<evidence type="ECO:0000256" key="6">
    <source>
        <dbReference type="ARBA" id="ARBA00022705"/>
    </source>
</evidence>
<dbReference type="Pfam" id="PF02768">
    <property type="entry name" value="DNA_pol3_beta_3"/>
    <property type="match status" value="1"/>
</dbReference>
<evidence type="ECO:0000256" key="7">
    <source>
        <dbReference type="ARBA" id="ARBA00022932"/>
    </source>
</evidence>
<dbReference type="GO" id="GO:0003677">
    <property type="term" value="F:DNA binding"/>
    <property type="evidence" value="ECO:0007669"/>
    <property type="project" value="UniProtKB-UniRule"/>
</dbReference>
<dbReference type="SMART" id="SM00480">
    <property type="entry name" value="POL3Bc"/>
    <property type="match status" value="1"/>
</dbReference>
<accession>A0A1F6CTA5</accession>
<dbReference type="Gene3D" id="3.10.150.10">
    <property type="entry name" value="DNA Polymerase III, subunit A, domain 2"/>
    <property type="match status" value="1"/>
</dbReference>
<dbReference type="InterPro" id="IPR022637">
    <property type="entry name" value="DNA_polIII_beta_cen"/>
</dbReference>
<gene>
    <name evidence="13" type="ORF">A2851_05175</name>
</gene>
<dbReference type="InterPro" id="IPR046938">
    <property type="entry name" value="DNA_clamp_sf"/>
</dbReference>
<dbReference type="GO" id="GO:0009360">
    <property type="term" value="C:DNA polymerase III complex"/>
    <property type="evidence" value="ECO:0007669"/>
    <property type="project" value="InterPro"/>
</dbReference>
<keyword evidence="5 9" id="KW-0548">Nucleotidyltransferase</keyword>
<dbReference type="PANTHER" id="PTHR30478">
    <property type="entry name" value="DNA POLYMERASE III SUBUNIT BETA"/>
    <property type="match status" value="1"/>
</dbReference>
<organism evidence="13 14">
    <name type="scientific">Candidatus Kaiserbacteria bacterium RIFCSPHIGHO2_01_FULL_53_29</name>
    <dbReference type="NCBI Taxonomy" id="1798480"/>
    <lineage>
        <taxon>Bacteria</taxon>
        <taxon>Candidatus Kaiseribacteriota</taxon>
    </lineage>
</organism>
<evidence type="ECO:0000256" key="2">
    <source>
        <dbReference type="ARBA" id="ARBA00010752"/>
    </source>
</evidence>
<dbReference type="Pfam" id="PF00712">
    <property type="entry name" value="DNA_pol3_beta"/>
    <property type="match status" value="1"/>
</dbReference>
<keyword evidence="4 9" id="KW-0808">Transferase</keyword>
<feature type="domain" description="DNA polymerase III beta sliding clamp N-terminal" evidence="10">
    <location>
        <begin position="1"/>
        <end position="116"/>
    </location>
</feature>
<evidence type="ECO:0000313" key="14">
    <source>
        <dbReference type="Proteomes" id="UP000176863"/>
    </source>
</evidence>
<dbReference type="GO" id="GO:0008408">
    <property type="term" value="F:3'-5' exonuclease activity"/>
    <property type="evidence" value="ECO:0007669"/>
    <property type="project" value="InterPro"/>
</dbReference>
<proteinExistence type="inferred from homology"/>